<dbReference type="EMBL" id="JBHUHD010000001">
    <property type="protein sequence ID" value="MFD2142365.1"/>
    <property type="molecule type" value="Genomic_DNA"/>
</dbReference>
<protein>
    <submittedName>
        <fullName evidence="1">Uncharacterized protein</fullName>
    </submittedName>
</protein>
<sequence length="75" mass="8428">MAFYVEVMCNERKQWPDGTQHMRLRCFSDENANPQGIDLRSASAEARRTGWAVFGRYACCPGCRAALSQPAKEGE</sequence>
<name>A0ABW4Z1C2_9HYPH</name>
<gene>
    <name evidence="1" type="ORF">ACFSNC_18315</name>
</gene>
<evidence type="ECO:0000313" key="2">
    <source>
        <dbReference type="Proteomes" id="UP001597299"/>
    </source>
</evidence>
<organism evidence="1 2">
    <name type="scientific">Ancylobacter oerskovii</name>
    <dbReference type="NCBI Taxonomy" id="459519"/>
    <lineage>
        <taxon>Bacteria</taxon>
        <taxon>Pseudomonadati</taxon>
        <taxon>Pseudomonadota</taxon>
        <taxon>Alphaproteobacteria</taxon>
        <taxon>Hyphomicrobiales</taxon>
        <taxon>Xanthobacteraceae</taxon>
        <taxon>Ancylobacter</taxon>
    </lineage>
</organism>
<comment type="caution">
    <text evidence="1">The sequence shown here is derived from an EMBL/GenBank/DDBJ whole genome shotgun (WGS) entry which is preliminary data.</text>
</comment>
<evidence type="ECO:0000313" key="1">
    <source>
        <dbReference type="EMBL" id="MFD2142365.1"/>
    </source>
</evidence>
<accession>A0ABW4Z1C2</accession>
<dbReference type="RefSeq" id="WP_213354077.1">
    <property type="nucleotide sequence ID" value="NZ_JAHBGB010000037.1"/>
</dbReference>
<dbReference type="Proteomes" id="UP001597299">
    <property type="component" value="Unassembled WGS sequence"/>
</dbReference>
<proteinExistence type="predicted"/>
<keyword evidence="2" id="KW-1185">Reference proteome</keyword>
<reference evidence="2" key="1">
    <citation type="journal article" date="2019" name="Int. J. Syst. Evol. Microbiol.">
        <title>The Global Catalogue of Microorganisms (GCM) 10K type strain sequencing project: providing services to taxonomists for standard genome sequencing and annotation.</title>
        <authorList>
            <consortium name="The Broad Institute Genomics Platform"/>
            <consortium name="The Broad Institute Genome Sequencing Center for Infectious Disease"/>
            <person name="Wu L."/>
            <person name="Ma J."/>
        </authorList>
    </citation>
    <scope>NUCLEOTIDE SEQUENCE [LARGE SCALE GENOMIC DNA]</scope>
    <source>
        <strain evidence="2">CCM 7435</strain>
    </source>
</reference>